<dbReference type="AlphaFoldDB" id="A0A939K4B5"/>
<gene>
    <name evidence="3" type="ORF">J2I47_05505</name>
</gene>
<feature type="compositionally biased region" description="Basic and acidic residues" evidence="1">
    <location>
        <begin position="114"/>
        <end position="123"/>
    </location>
</feature>
<evidence type="ECO:0000256" key="1">
    <source>
        <dbReference type="SAM" id="MobiDB-lite"/>
    </source>
</evidence>
<keyword evidence="2" id="KW-0472">Membrane</keyword>
<dbReference type="Proteomes" id="UP000664034">
    <property type="component" value="Unassembled WGS sequence"/>
</dbReference>
<evidence type="ECO:0000256" key="2">
    <source>
        <dbReference type="SAM" id="Phobius"/>
    </source>
</evidence>
<sequence>MLPILLDANTFVQKDFFTVASVTTFAGATGITYVIANGLQKAFDFNPKWLALAIGIIVCELGAALSSASGVADYLMAVVNGFLVFNTAGGMTSLTGPPAPPAGGTTRETPFGPTRREFTSPWF</sequence>
<keyword evidence="4" id="KW-1185">Reference proteome</keyword>
<organism evidence="3 4">
    <name type="scientific">Fibrella rubiginis</name>
    <dbReference type="NCBI Taxonomy" id="2817060"/>
    <lineage>
        <taxon>Bacteria</taxon>
        <taxon>Pseudomonadati</taxon>
        <taxon>Bacteroidota</taxon>
        <taxon>Cytophagia</taxon>
        <taxon>Cytophagales</taxon>
        <taxon>Spirosomataceae</taxon>
        <taxon>Fibrella</taxon>
    </lineage>
</organism>
<feature type="transmembrane region" description="Helical" evidence="2">
    <location>
        <begin position="48"/>
        <end position="68"/>
    </location>
</feature>
<reference evidence="3" key="1">
    <citation type="submission" date="2021-03" db="EMBL/GenBank/DDBJ databases">
        <title>Fibrella sp. HMF5335 genome sequencing and assembly.</title>
        <authorList>
            <person name="Kang H."/>
            <person name="Kim H."/>
            <person name="Bae S."/>
            <person name="Joh K."/>
        </authorList>
    </citation>
    <scope>NUCLEOTIDE SEQUENCE</scope>
    <source>
        <strain evidence="3">HMF5335</strain>
    </source>
</reference>
<dbReference type="RefSeq" id="WP_207363544.1">
    <property type="nucleotide sequence ID" value="NZ_JAFMYV010000002.1"/>
</dbReference>
<proteinExistence type="predicted"/>
<accession>A0A939K4B5</accession>
<keyword evidence="2" id="KW-0812">Transmembrane</keyword>
<keyword evidence="2" id="KW-1133">Transmembrane helix</keyword>
<dbReference type="EMBL" id="JAFMYV010000002">
    <property type="protein sequence ID" value="MBO0935996.1"/>
    <property type="molecule type" value="Genomic_DNA"/>
</dbReference>
<feature type="region of interest" description="Disordered" evidence="1">
    <location>
        <begin position="95"/>
        <end position="123"/>
    </location>
</feature>
<feature type="transmembrane region" description="Helical" evidence="2">
    <location>
        <begin position="16"/>
        <end position="36"/>
    </location>
</feature>
<evidence type="ECO:0000313" key="4">
    <source>
        <dbReference type="Proteomes" id="UP000664034"/>
    </source>
</evidence>
<protein>
    <submittedName>
        <fullName evidence="3">Uncharacterized protein</fullName>
    </submittedName>
</protein>
<evidence type="ECO:0000313" key="3">
    <source>
        <dbReference type="EMBL" id="MBO0935996.1"/>
    </source>
</evidence>
<name>A0A939K4B5_9BACT</name>
<comment type="caution">
    <text evidence="3">The sequence shown here is derived from an EMBL/GenBank/DDBJ whole genome shotgun (WGS) entry which is preliminary data.</text>
</comment>